<dbReference type="PANTHER" id="PTHR31964:SF113">
    <property type="entry name" value="USPA DOMAIN-CONTAINING PROTEIN"/>
    <property type="match status" value="1"/>
</dbReference>
<dbReference type="PANTHER" id="PTHR31964">
    <property type="entry name" value="ADENINE NUCLEOTIDE ALPHA HYDROLASES-LIKE SUPERFAMILY PROTEIN"/>
    <property type="match status" value="1"/>
</dbReference>
<gene>
    <name evidence="2" type="ORF">DH2020_032139</name>
</gene>
<dbReference type="InterPro" id="IPR006016">
    <property type="entry name" value="UspA"/>
</dbReference>
<dbReference type="Gene3D" id="3.40.50.620">
    <property type="entry name" value="HUPs"/>
    <property type="match status" value="1"/>
</dbReference>
<dbReference type="PRINTS" id="PR01438">
    <property type="entry name" value="UNVRSLSTRESS"/>
</dbReference>
<dbReference type="InterPro" id="IPR014729">
    <property type="entry name" value="Rossmann-like_a/b/a_fold"/>
</dbReference>
<accession>A0ABR0VJ37</accession>
<evidence type="ECO:0000313" key="2">
    <source>
        <dbReference type="EMBL" id="KAK6134114.1"/>
    </source>
</evidence>
<name>A0ABR0VJ37_REHGL</name>
<dbReference type="InterPro" id="IPR006015">
    <property type="entry name" value="Universal_stress_UspA"/>
</dbReference>
<keyword evidence="3" id="KW-1185">Reference proteome</keyword>
<feature type="domain" description="UspA" evidence="1">
    <location>
        <begin position="20"/>
        <end position="167"/>
    </location>
</feature>
<organism evidence="2 3">
    <name type="scientific">Rehmannia glutinosa</name>
    <name type="common">Chinese foxglove</name>
    <dbReference type="NCBI Taxonomy" id="99300"/>
    <lineage>
        <taxon>Eukaryota</taxon>
        <taxon>Viridiplantae</taxon>
        <taxon>Streptophyta</taxon>
        <taxon>Embryophyta</taxon>
        <taxon>Tracheophyta</taxon>
        <taxon>Spermatophyta</taxon>
        <taxon>Magnoliopsida</taxon>
        <taxon>eudicotyledons</taxon>
        <taxon>Gunneridae</taxon>
        <taxon>Pentapetalae</taxon>
        <taxon>asterids</taxon>
        <taxon>lamiids</taxon>
        <taxon>Lamiales</taxon>
        <taxon>Orobanchaceae</taxon>
        <taxon>Rehmannieae</taxon>
        <taxon>Rehmannia</taxon>
    </lineage>
</organism>
<dbReference type="Pfam" id="PF00582">
    <property type="entry name" value="Usp"/>
    <property type="match status" value="1"/>
</dbReference>
<dbReference type="CDD" id="cd23659">
    <property type="entry name" value="USP_At3g01520-like"/>
    <property type="match status" value="1"/>
</dbReference>
<sequence>MNHTLNLKEDQEMESGGEKKKVMVAIDESDCSHYALEWTLQNLRETLQNSKLVIFTAQPVADYGYLYASSFGAAPVELVRSVQENHKRIAEALLEKAKDICSHHGVAADTFTEVGDPKDAICGAVEKLNIQLLVLGSHGRKALQRAFLGSVSNYCVHSAKCPVLVVRKKE</sequence>
<evidence type="ECO:0000259" key="1">
    <source>
        <dbReference type="Pfam" id="PF00582"/>
    </source>
</evidence>
<comment type="caution">
    <text evidence="2">The sequence shown here is derived from an EMBL/GenBank/DDBJ whole genome shotgun (WGS) entry which is preliminary data.</text>
</comment>
<dbReference type="Proteomes" id="UP001318860">
    <property type="component" value="Unassembled WGS sequence"/>
</dbReference>
<protein>
    <recommendedName>
        <fullName evidence="1">UspA domain-containing protein</fullName>
    </recommendedName>
</protein>
<dbReference type="SUPFAM" id="SSF52402">
    <property type="entry name" value="Adenine nucleotide alpha hydrolases-like"/>
    <property type="match status" value="1"/>
</dbReference>
<reference evidence="2 3" key="1">
    <citation type="journal article" date="2021" name="Comput. Struct. Biotechnol. J.">
        <title>De novo genome assembly of the potent medicinal plant Rehmannia glutinosa using nanopore technology.</title>
        <authorList>
            <person name="Ma L."/>
            <person name="Dong C."/>
            <person name="Song C."/>
            <person name="Wang X."/>
            <person name="Zheng X."/>
            <person name="Niu Y."/>
            <person name="Chen S."/>
            <person name="Feng W."/>
        </authorList>
    </citation>
    <scope>NUCLEOTIDE SEQUENCE [LARGE SCALE GENOMIC DNA]</scope>
    <source>
        <strain evidence="2">DH-2019</strain>
    </source>
</reference>
<evidence type="ECO:0000313" key="3">
    <source>
        <dbReference type="Proteomes" id="UP001318860"/>
    </source>
</evidence>
<proteinExistence type="predicted"/>
<dbReference type="EMBL" id="JABTTQ020001176">
    <property type="protein sequence ID" value="KAK6134114.1"/>
    <property type="molecule type" value="Genomic_DNA"/>
</dbReference>